<comment type="caution">
    <text evidence="1">The sequence shown here is derived from an EMBL/GenBank/DDBJ whole genome shotgun (WGS) entry which is preliminary data.</text>
</comment>
<reference evidence="1" key="1">
    <citation type="journal article" date="2021" name="Nat. Commun.">
        <title>Genetic determinants of endophytism in the Arabidopsis root mycobiome.</title>
        <authorList>
            <person name="Mesny F."/>
            <person name="Miyauchi S."/>
            <person name="Thiergart T."/>
            <person name="Pickel B."/>
            <person name="Atanasova L."/>
            <person name="Karlsson M."/>
            <person name="Huettel B."/>
            <person name="Barry K.W."/>
            <person name="Haridas S."/>
            <person name="Chen C."/>
            <person name="Bauer D."/>
            <person name="Andreopoulos W."/>
            <person name="Pangilinan J."/>
            <person name="LaButti K."/>
            <person name="Riley R."/>
            <person name="Lipzen A."/>
            <person name="Clum A."/>
            <person name="Drula E."/>
            <person name="Henrissat B."/>
            <person name="Kohler A."/>
            <person name="Grigoriev I.V."/>
            <person name="Martin F.M."/>
            <person name="Hacquard S."/>
        </authorList>
    </citation>
    <scope>NUCLEOTIDE SEQUENCE</scope>
    <source>
        <strain evidence="1">MPI-CAGE-CH-0235</strain>
    </source>
</reference>
<dbReference type="AlphaFoldDB" id="A0A8K0SNX7"/>
<evidence type="ECO:0000313" key="2">
    <source>
        <dbReference type="Proteomes" id="UP000813444"/>
    </source>
</evidence>
<dbReference type="EMBL" id="JAGPNK010000009">
    <property type="protein sequence ID" value="KAH7313273.1"/>
    <property type="molecule type" value="Genomic_DNA"/>
</dbReference>
<accession>A0A8K0SNX7</accession>
<keyword evidence="2" id="KW-1185">Reference proteome</keyword>
<dbReference type="Proteomes" id="UP000813444">
    <property type="component" value="Unassembled WGS sequence"/>
</dbReference>
<evidence type="ECO:0000313" key="1">
    <source>
        <dbReference type="EMBL" id="KAH7313273.1"/>
    </source>
</evidence>
<organism evidence="1 2">
    <name type="scientific">Stachybotrys elegans</name>
    <dbReference type="NCBI Taxonomy" id="80388"/>
    <lineage>
        <taxon>Eukaryota</taxon>
        <taxon>Fungi</taxon>
        <taxon>Dikarya</taxon>
        <taxon>Ascomycota</taxon>
        <taxon>Pezizomycotina</taxon>
        <taxon>Sordariomycetes</taxon>
        <taxon>Hypocreomycetidae</taxon>
        <taxon>Hypocreales</taxon>
        <taxon>Stachybotryaceae</taxon>
        <taxon>Stachybotrys</taxon>
    </lineage>
</organism>
<evidence type="ECO:0008006" key="3">
    <source>
        <dbReference type="Google" id="ProtNLM"/>
    </source>
</evidence>
<gene>
    <name evidence="1" type="ORF">B0I35DRAFT_269030</name>
</gene>
<proteinExistence type="predicted"/>
<sequence length="108" mass="12196">MEKPINLAIKYHQENPQFSLRSVAEHFSVSRATLQRQVKAPLKAKGDKNTNKNLSDIEEKAVCAYINRLDRINMSIRPEFVRDAANAILKEQQSTATPLNNIVTIGPH</sequence>
<protein>
    <recommendedName>
        <fullName evidence="3">HTH psq-type domain-containing protein</fullName>
    </recommendedName>
</protein>
<dbReference type="OrthoDB" id="5231586at2759"/>
<name>A0A8K0SNX7_9HYPO</name>